<dbReference type="EMBL" id="UYIV01000001">
    <property type="protein sequence ID" value="VDH03265.1"/>
    <property type="molecule type" value="Genomic_DNA"/>
</dbReference>
<name>A0A7Z8YPM9_9FLAO</name>
<accession>A0A7Z8YPM9</accession>
<dbReference type="Pfam" id="PF19765">
    <property type="entry name" value="DUF6252"/>
    <property type="match status" value="1"/>
</dbReference>
<dbReference type="AlphaFoldDB" id="A0A7Z8YPM9"/>
<organism evidence="1 2">
    <name type="scientific">Bergeyella zoohelcum</name>
    <dbReference type="NCBI Taxonomy" id="1015"/>
    <lineage>
        <taxon>Bacteria</taxon>
        <taxon>Pseudomonadati</taxon>
        <taxon>Bacteroidota</taxon>
        <taxon>Flavobacteriia</taxon>
        <taxon>Flavobacteriales</taxon>
        <taxon>Weeksellaceae</taxon>
        <taxon>Bergeyella</taxon>
    </lineage>
</organism>
<comment type="caution">
    <text evidence="1">The sequence shown here is derived from an EMBL/GenBank/DDBJ whole genome shotgun (WGS) entry which is preliminary data.</text>
</comment>
<dbReference type="RefSeq" id="WP_125150778.1">
    <property type="nucleotide sequence ID" value="NZ_UYIV01000001.1"/>
</dbReference>
<gene>
    <name evidence="1" type="ORF">NCTC12929_00644</name>
</gene>
<proteinExistence type="predicted"/>
<dbReference type="PROSITE" id="PS51257">
    <property type="entry name" value="PROKAR_LIPOPROTEIN"/>
    <property type="match status" value="1"/>
</dbReference>
<protein>
    <submittedName>
        <fullName evidence="1">Uncharacterized protein</fullName>
    </submittedName>
</protein>
<dbReference type="Proteomes" id="UP000270205">
    <property type="component" value="Unassembled WGS sequence"/>
</dbReference>
<sequence length="174" mass="19425">MKNLLLALAIGLTAMGCKDREPNPNVLPPATQEGKNTAGCLIDGKIWVASSKYVSLQGGAGNRAYIYKNGNALVQIDLRGVRNKSSIFIRVPIENFQLNKEYILPQAVHIDENICSFRTGEYTLYDFIPSKGKIKITRLDTNKQIISGTFEFEAEDKDGNVVHITEGRFDRKFD</sequence>
<reference evidence="1 2" key="1">
    <citation type="submission" date="2018-11" db="EMBL/GenBank/DDBJ databases">
        <authorList>
            <consortium name="Pathogen Informatics"/>
        </authorList>
    </citation>
    <scope>NUCLEOTIDE SEQUENCE [LARGE SCALE GENOMIC DNA]</scope>
    <source>
        <strain evidence="1 2">NCTC12929</strain>
    </source>
</reference>
<evidence type="ECO:0000313" key="2">
    <source>
        <dbReference type="Proteomes" id="UP000270205"/>
    </source>
</evidence>
<evidence type="ECO:0000313" key="1">
    <source>
        <dbReference type="EMBL" id="VDH03265.1"/>
    </source>
</evidence>
<dbReference type="InterPro" id="IPR046219">
    <property type="entry name" value="DUF6252"/>
</dbReference>